<evidence type="ECO:0000256" key="1">
    <source>
        <dbReference type="SAM" id="MobiDB-lite"/>
    </source>
</evidence>
<dbReference type="Proteomes" id="UP000298416">
    <property type="component" value="Unassembled WGS sequence"/>
</dbReference>
<keyword evidence="3 4" id="KW-0496">Mitochondrion</keyword>
<reference evidence="2" key="2">
    <citation type="submission" date="2020-08" db="EMBL/GenBank/DDBJ databases">
        <title>Plant Genome Project.</title>
        <authorList>
            <person name="Zhang R.-G."/>
        </authorList>
    </citation>
    <scope>NUCLEOTIDE SEQUENCE</scope>
    <source>
        <strain evidence="2">Huo1</strain>
        <tissue evidence="2">Leaf</tissue>
    </source>
</reference>
<dbReference type="AlphaFoldDB" id="A0A8X8VWX1"/>
<feature type="region of interest" description="Disordered" evidence="1">
    <location>
        <begin position="1"/>
        <end position="42"/>
    </location>
</feature>
<protein>
    <submittedName>
        <fullName evidence="2">Uncharacterized protein</fullName>
    </submittedName>
</protein>
<dbReference type="EMBL" id="PNBA02000024">
    <property type="protein sequence ID" value="KAG6384677.1"/>
    <property type="molecule type" value="Genomic_DNA"/>
</dbReference>
<evidence type="ECO:0000313" key="3">
    <source>
        <dbReference type="EMBL" id="KAG6384677.1"/>
    </source>
</evidence>
<reference evidence="2" key="1">
    <citation type="submission" date="2018-01" db="EMBL/GenBank/DDBJ databases">
        <authorList>
            <person name="Mao J.F."/>
        </authorList>
    </citation>
    <scope>NUCLEOTIDE SEQUENCE</scope>
    <source>
        <strain evidence="2">Huo1</strain>
        <tissue evidence="2">Leaf</tissue>
    </source>
</reference>
<geneLocation type="mitochondrion" evidence="3"/>
<evidence type="ECO:0000313" key="4">
    <source>
        <dbReference type="Proteomes" id="UP000298416"/>
    </source>
</evidence>
<organism evidence="2">
    <name type="scientific">Salvia splendens</name>
    <name type="common">Scarlet sage</name>
    <dbReference type="NCBI Taxonomy" id="180675"/>
    <lineage>
        <taxon>Eukaryota</taxon>
        <taxon>Viridiplantae</taxon>
        <taxon>Streptophyta</taxon>
        <taxon>Embryophyta</taxon>
        <taxon>Tracheophyta</taxon>
        <taxon>Spermatophyta</taxon>
        <taxon>Magnoliopsida</taxon>
        <taxon>eudicotyledons</taxon>
        <taxon>Gunneridae</taxon>
        <taxon>Pentapetalae</taxon>
        <taxon>asterids</taxon>
        <taxon>lamiids</taxon>
        <taxon>Lamiales</taxon>
        <taxon>Lamiaceae</taxon>
        <taxon>Nepetoideae</taxon>
        <taxon>Mentheae</taxon>
        <taxon>Salviinae</taxon>
        <taxon>Salvia</taxon>
        <taxon>Salvia subgen. Calosphace</taxon>
        <taxon>core Calosphace</taxon>
    </lineage>
</organism>
<dbReference type="EMBL" id="PNBA02000359">
    <property type="protein sequence ID" value="KAG6383914.1"/>
    <property type="molecule type" value="Genomic_DNA"/>
</dbReference>
<name>A0A8X8VWX1_SALSN</name>
<evidence type="ECO:0000313" key="2">
    <source>
        <dbReference type="EMBL" id="KAG6383914.1"/>
    </source>
</evidence>
<proteinExistence type="predicted"/>
<feature type="region of interest" description="Disordered" evidence="1">
    <location>
        <begin position="115"/>
        <end position="134"/>
    </location>
</feature>
<feature type="compositionally biased region" description="Polar residues" evidence="1">
    <location>
        <begin position="10"/>
        <end position="21"/>
    </location>
</feature>
<comment type="caution">
    <text evidence="2">The sequence shown here is derived from an EMBL/GenBank/DDBJ whole genome shotgun (WGS) entry which is preliminary data.</text>
</comment>
<feature type="compositionally biased region" description="Polar residues" evidence="1">
    <location>
        <begin position="120"/>
        <end position="134"/>
    </location>
</feature>
<accession>A0A8X8VWX1</accession>
<gene>
    <name evidence="3" type="ORF">SASPL_155531</name>
    <name evidence="2" type="ORF">SASPL_156338</name>
</gene>
<keyword evidence="4" id="KW-1185">Reference proteome</keyword>
<sequence length="134" mass="14443">MAFLSAAGTRGTTGHSIQSKQVMRRGPVQDRTVPLQRQQTLSTARRHSLSELFQLLYDFSGQPSQESSPEKARIVEYKIPHVAVRKEAKGGCKAASIPQQNDSFHEPAAIAISSAAISSPGSDGTSRFTSFGVK</sequence>